<dbReference type="EMBL" id="FNKB01000001">
    <property type="protein sequence ID" value="SDQ08842.1"/>
    <property type="molecule type" value="Genomic_DNA"/>
</dbReference>
<evidence type="ECO:0000313" key="2">
    <source>
        <dbReference type="Proteomes" id="UP000182690"/>
    </source>
</evidence>
<evidence type="ECO:0000313" key="1">
    <source>
        <dbReference type="EMBL" id="SDQ08842.1"/>
    </source>
</evidence>
<accession>A0A1H0Y106</accession>
<organism evidence="1 2">
    <name type="scientific">Leucobacter chromiiresistens</name>
    <dbReference type="NCBI Taxonomy" id="1079994"/>
    <lineage>
        <taxon>Bacteria</taxon>
        <taxon>Bacillati</taxon>
        <taxon>Actinomycetota</taxon>
        <taxon>Actinomycetes</taxon>
        <taxon>Micrococcales</taxon>
        <taxon>Microbacteriaceae</taxon>
        <taxon>Leucobacter</taxon>
    </lineage>
</organism>
<dbReference type="Proteomes" id="UP000182690">
    <property type="component" value="Unassembled WGS sequence"/>
</dbReference>
<proteinExistence type="predicted"/>
<gene>
    <name evidence="1" type="ORF">SAMN04488565_0415</name>
</gene>
<reference evidence="1 2" key="1">
    <citation type="submission" date="2016-10" db="EMBL/GenBank/DDBJ databases">
        <authorList>
            <person name="de Groot N.N."/>
        </authorList>
    </citation>
    <scope>NUCLEOTIDE SEQUENCE [LARGE SCALE GENOMIC DNA]</scope>
    <source>
        <strain evidence="1 2">DSM 22788</strain>
    </source>
</reference>
<dbReference type="AlphaFoldDB" id="A0A1H0Y106"/>
<name>A0A1H0Y106_9MICO</name>
<protein>
    <submittedName>
        <fullName evidence="1">Uncharacterized protein</fullName>
    </submittedName>
</protein>
<sequence>MLFMGLAVSSCAPKGVTIPPGWEDLVQCDASVIEAQTMDRMGEPGCDLRGSTIVLPDATAITVGEVGSTSSQQAFGPGGEAGPEYTMVNWGVPGVGISKKGEGKTVSWATSDAALELQVRQLRL</sequence>